<sequence length="323" mass="35819">MKDTLVIGMEHKKFAFDRNIEPVAAIHSGDRVIFETEDANVSLITKESDIWAEFPKLYDKGGGCNPVTGPVYVEGAKPGDCLSVDILRVVPGFIRKGGYTSIYSGLGMLQDCKGSLQPPLEPRTKICPIEEDGIHFKLHESDEYLKLPVRPFVGTIGVAPKEDRRSSFYQGQDWCGNVDIGDITEGTTVILPVHVEGAMFSIGDIHALQGDGEITGCALECQGIVEVRISVISSEEAFYCDWPQVNTDEWMGAIACLGYRNLSEAVKTGYTELIRRMEKEYGMDQLDSYQLLNLMGEVKVGNSSSCLCKIRRDVLKRYKENQS</sequence>
<dbReference type="RefSeq" id="WP_002575826.1">
    <property type="nucleotide sequence ID" value="NZ_BAABXO010000001.1"/>
</dbReference>
<dbReference type="SUPFAM" id="SSF141130">
    <property type="entry name" value="Acetamidase/Formamidase-like"/>
    <property type="match status" value="1"/>
</dbReference>
<dbReference type="EMBL" id="CACRTF010000017">
    <property type="protein sequence ID" value="VYT49882.1"/>
    <property type="molecule type" value="Genomic_DNA"/>
</dbReference>
<dbReference type="GeneID" id="23113745"/>
<protein>
    <submittedName>
        <fullName evidence="1">Acetamidase</fullName>
        <ecNumber evidence="1">3.5.1.-</ecNumber>
    </submittedName>
</protein>
<dbReference type="AlphaFoldDB" id="A0A6N2X762"/>
<gene>
    <name evidence="1" type="primary">amdA_2</name>
    <name evidence="1" type="ORF">CBLFYP116_04505</name>
</gene>
<dbReference type="InterPro" id="IPR004304">
    <property type="entry name" value="FmdA_AmdA"/>
</dbReference>
<evidence type="ECO:0000313" key="1">
    <source>
        <dbReference type="EMBL" id="VYT49882.1"/>
    </source>
</evidence>
<dbReference type="PANTHER" id="PTHR31891">
    <property type="entry name" value="FORMAMIDASE C869.04-RELATED"/>
    <property type="match status" value="1"/>
</dbReference>
<reference evidence="1" key="1">
    <citation type="submission" date="2019-11" db="EMBL/GenBank/DDBJ databases">
        <authorList>
            <person name="Feng L."/>
        </authorList>
    </citation>
    <scope>NUCLEOTIDE SEQUENCE</scope>
    <source>
        <strain evidence="1">CbolteaeLFYP116</strain>
    </source>
</reference>
<dbReference type="Gene3D" id="2.60.120.580">
    <property type="entry name" value="Acetamidase/Formamidase-like domains"/>
    <property type="match status" value="2"/>
</dbReference>
<dbReference type="PANTHER" id="PTHR31891:SF1">
    <property type="entry name" value="FORMAMIDASE C869.04-RELATED"/>
    <property type="match status" value="1"/>
</dbReference>
<name>A0A6N2X762_9FIRM</name>
<organism evidence="1">
    <name type="scientific">Enterocloster bolteae</name>
    <dbReference type="NCBI Taxonomy" id="208479"/>
    <lineage>
        <taxon>Bacteria</taxon>
        <taxon>Bacillati</taxon>
        <taxon>Bacillota</taxon>
        <taxon>Clostridia</taxon>
        <taxon>Lachnospirales</taxon>
        <taxon>Lachnospiraceae</taxon>
        <taxon>Enterocloster</taxon>
    </lineage>
</organism>
<dbReference type="Gene3D" id="3.10.28.20">
    <property type="entry name" value="Acetamidase/Formamidase-like domains"/>
    <property type="match status" value="1"/>
</dbReference>
<accession>A0A6N2X762</accession>
<dbReference type="EC" id="3.5.1.-" evidence="1"/>
<proteinExistence type="predicted"/>
<keyword evidence="1" id="KW-0378">Hydrolase</keyword>
<dbReference type="Pfam" id="PF03069">
    <property type="entry name" value="FmdA_AmdA"/>
    <property type="match status" value="2"/>
</dbReference>
<dbReference type="GO" id="GO:0016811">
    <property type="term" value="F:hydrolase activity, acting on carbon-nitrogen (but not peptide) bonds, in linear amides"/>
    <property type="evidence" value="ECO:0007669"/>
    <property type="project" value="InterPro"/>
</dbReference>